<sequence>MLTDLREEEKVGLIRHRRGGGRLRRNSFRQLERTKLSFGNNARRWEEDATGTVSVVGLREEEEADLFVIAGEEVG</sequence>
<proteinExistence type="predicted"/>
<feature type="non-terminal residue" evidence="1">
    <location>
        <position position="75"/>
    </location>
</feature>
<reference evidence="1 2" key="1">
    <citation type="submission" date="2022-02" db="EMBL/GenBank/DDBJ databases">
        <title>Draft genome sequence of Mezorhizobium retamae strain IRAMC:0171 isolated from Retama raetam nodules.</title>
        <authorList>
            <person name="Bengaied R."/>
            <person name="Sbissi I."/>
            <person name="Huber K."/>
            <person name="Ghodbane F."/>
            <person name="Nouioui I."/>
            <person name="Tarhouni M."/>
            <person name="Gtari M."/>
        </authorList>
    </citation>
    <scope>NUCLEOTIDE SEQUENCE [LARGE SCALE GENOMIC DNA]</scope>
    <source>
        <strain evidence="1 2">IRAMC:0171</strain>
    </source>
</reference>
<dbReference type="EMBL" id="JAKREW010000023">
    <property type="protein sequence ID" value="MCG7507399.1"/>
    <property type="molecule type" value="Genomic_DNA"/>
</dbReference>
<gene>
    <name evidence="1" type="ORF">L4923_20400</name>
</gene>
<dbReference type="RefSeq" id="WP_239368498.1">
    <property type="nucleotide sequence ID" value="NZ_JAKREW010000023.1"/>
</dbReference>
<keyword evidence="2" id="KW-1185">Reference proteome</keyword>
<organism evidence="1 2">
    <name type="scientific">Mesorhizobium retamae</name>
    <dbReference type="NCBI Taxonomy" id="2912854"/>
    <lineage>
        <taxon>Bacteria</taxon>
        <taxon>Pseudomonadati</taxon>
        <taxon>Pseudomonadota</taxon>
        <taxon>Alphaproteobacteria</taxon>
        <taxon>Hyphomicrobiales</taxon>
        <taxon>Phyllobacteriaceae</taxon>
        <taxon>Mesorhizobium</taxon>
    </lineage>
</organism>
<comment type="caution">
    <text evidence="1">The sequence shown here is derived from an EMBL/GenBank/DDBJ whole genome shotgun (WGS) entry which is preliminary data.</text>
</comment>
<protein>
    <submittedName>
        <fullName evidence="1">Uncharacterized protein</fullName>
    </submittedName>
</protein>
<name>A0ABS9QIY2_9HYPH</name>
<dbReference type="Proteomes" id="UP001201701">
    <property type="component" value="Unassembled WGS sequence"/>
</dbReference>
<evidence type="ECO:0000313" key="2">
    <source>
        <dbReference type="Proteomes" id="UP001201701"/>
    </source>
</evidence>
<accession>A0ABS9QIY2</accession>
<evidence type="ECO:0000313" key="1">
    <source>
        <dbReference type="EMBL" id="MCG7507399.1"/>
    </source>
</evidence>